<gene>
    <name evidence="1" type="ORF">AWC27_05310</name>
</gene>
<dbReference type="EMBL" id="LQPW01000132">
    <property type="protein sequence ID" value="ORW96311.1"/>
    <property type="molecule type" value="Genomic_DNA"/>
</dbReference>
<evidence type="ECO:0000313" key="1">
    <source>
        <dbReference type="EMBL" id="ORW96311.1"/>
    </source>
</evidence>
<name>A0A1X2E7G2_MYCSZ</name>
<organism evidence="1 2">
    <name type="scientific">Mycobacterium szulgai</name>
    <dbReference type="NCBI Taxonomy" id="1787"/>
    <lineage>
        <taxon>Bacteria</taxon>
        <taxon>Bacillati</taxon>
        <taxon>Actinomycetota</taxon>
        <taxon>Actinomycetes</taxon>
        <taxon>Mycobacteriales</taxon>
        <taxon>Mycobacteriaceae</taxon>
        <taxon>Mycobacterium</taxon>
    </lineage>
</organism>
<proteinExistence type="predicted"/>
<evidence type="ECO:0000313" key="2">
    <source>
        <dbReference type="Proteomes" id="UP000193317"/>
    </source>
</evidence>
<comment type="caution">
    <text evidence="1">The sequence shown here is derived from an EMBL/GenBank/DDBJ whole genome shotgun (WGS) entry which is preliminary data.</text>
</comment>
<sequence length="77" mass="7677">MTTSPNTTCDAAISTAPVAEIGFLHRCVIIAVLTAAGLVGFGGLAATCRADAGDPASNFGSSIQTVRTLPAEQGLLD</sequence>
<accession>A0A1X2E7G2</accession>
<protein>
    <submittedName>
        <fullName evidence="1">Uncharacterized protein</fullName>
    </submittedName>
</protein>
<dbReference type="RefSeq" id="WP_085671806.1">
    <property type="nucleotide sequence ID" value="NZ_JACKRU010000898.1"/>
</dbReference>
<dbReference type="AlphaFoldDB" id="A0A1X2E7G2"/>
<keyword evidence="2" id="KW-1185">Reference proteome</keyword>
<reference evidence="1 2" key="1">
    <citation type="submission" date="2016-01" db="EMBL/GenBank/DDBJ databases">
        <title>The new phylogeny of the genus Mycobacterium.</title>
        <authorList>
            <person name="Tarcisio F."/>
            <person name="Conor M."/>
            <person name="Antonella G."/>
            <person name="Elisabetta G."/>
            <person name="Giulia F.S."/>
            <person name="Sara T."/>
            <person name="Anna F."/>
            <person name="Clotilde B."/>
            <person name="Roberto B."/>
            <person name="Veronica D.S."/>
            <person name="Fabio R."/>
            <person name="Monica P."/>
            <person name="Olivier J."/>
            <person name="Enrico T."/>
            <person name="Nicola S."/>
        </authorList>
    </citation>
    <scope>NUCLEOTIDE SEQUENCE [LARGE SCALE GENOMIC DNA]</scope>
    <source>
        <strain evidence="1 2">DSM 44166</strain>
    </source>
</reference>
<dbReference type="Proteomes" id="UP000193317">
    <property type="component" value="Unassembled WGS sequence"/>
</dbReference>